<evidence type="ECO:0000259" key="1">
    <source>
        <dbReference type="Pfam" id="PF06722"/>
    </source>
</evidence>
<name>A0ABP8GIW1_9BACT</name>
<evidence type="ECO:0000313" key="3">
    <source>
        <dbReference type="Proteomes" id="UP001501725"/>
    </source>
</evidence>
<dbReference type="PANTHER" id="PTHR48050:SF13">
    <property type="entry name" value="STEROL 3-BETA-GLUCOSYLTRANSFERASE UGT80A2"/>
    <property type="match status" value="1"/>
</dbReference>
<gene>
    <name evidence="2" type="ORF">GCM10023184_13080</name>
</gene>
<keyword evidence="3" id="KW-1185">Reference proteome</keyword>
<dbReference type="RefSeq" id="WP_345254427.1">
    <property type="nucleotide sequence ID" value="NZ_BAABGY010000006.1"/>
</dbReference>
<dbReference type="Gene3D" id="3.40.50.2000">
    <property type="entry name" value="Glycogen Phosphorylase B"/>
    <property type="match status" value="2"/>
</dbReference>
<protein>
    <submittedName>
        <fullName evidence="2">Glycosyltransferase</fullName>
    </submittedName>
</protein>
<dbReference type="SUPFAM" id="SSF53756">
    <property type="entry name" value="UDP-Glycosyltransferase/glycogen phosphorylase"/>
    <property type="match status" value="1"/>
</dbReference>
<dbReference type="Pfam" id="PF06722">
    <property type="entry name" value="EryCIII-like_C"/>
    <property type="match status" value="1"/>
</dbReference>
<feature type="domain" description="Erythromycin biosynthesis protein CIII-like C-terminal" evidence="1">
    <location>
        <begin position="325"/>
        <end position="427"/>
    </location>
</feature>
<reference evidence="3" key="1">
    <citation type="journal article" date="2019" name="Int. J. Syst. Evol. Microbiol.">
        <title>The Global Catalogue of Microorganisms (GCM) 10K type strain sequencing project: providing services to taxonomists for standard genome sequencing and annotation.</title>
        <authorList>
            <consortium name="The Broad Institute Genomics Platform"/>
            <consortium name="The Broad Institute Genome Sequencing Center for Infectious Disease"/>
            <person name="Wu L."/>
            <person name="Ma J."/>
        </authorList>
    </citation>
    <scope>NUCLEOTIDE SEQUENCE [LARGE SCALE GENOMIC DNA]</scope>
    <source>
        <strain evidence="3">JCM 17919</strain>
    </source>
</reference>
<dbReference type="Proteomes" id="UP001501725">
    <property type="component" value="Unassembled WGS sequence"/>
</dbReference>
<organism evidence="2 3">
    <name type="scientific">Flaviaesturariibacter amylovorans</name>
    <dbReference type="NCBI Taxonomy" id="1084520"/>
    <lineage>
        <taxon>Bacteria</taxon>
        <taxon>Pseudomonadati</taxon>
        <taxon>Bacteroidota</taxon>
        <taxon>Chitinophagia</taxon>
        <taxon>Chitinophagales</taxon>
        <taxon>Chitinophagaceae</taxon>
        <taxon>Flaviaestuariibacter</taxon>
    </lineage>
</organism>
<sequence length="447" mass="49486">MRNQFSSLKSLKPGTKVLFACVPADGHFNPLTGLARYLANRGCDVRWYTSVHYAPKLRALGIPHYPLHAAFDIAASQNPEELFPERAQHRSQLKKLVFDLIHVFTLRAPEYYDDLKAIRTDFEFEALVCDITFGAIPFVTDKMGIPCFAMGIIPLTETSRDLPPAGLGLTPSASFLGRRRQDVMRFVADNFLFAKPNKVLRHLLARHGISAPGSNIFDIMTRKATLVFQSGTPGFEYRRSDMGRNIRFVGALLPHRSESVRTPWFDERLNRFEKVVLVTQGTVEKDIEKLLAPVLAAFQNSEYLVVATTGGSGTHALRDRFPAANLIIEDFIPFGDVMPYADVYVSNGGYGGVMLGLEHALPMVVAGVHEGKNEINARIGYFGLGINLKTETPNPVQIRKAVETVLADSSYAAKARELSEEFARYPTLALCESHMAEIIGAATPVTV</sequence>
<evidence type="ECO:0000313" key="2">
    <source>
        <dbReference type="EMBL" id="GAA4325237.1"/>
    </source>
</evidence>
<dbReference type="InterPro" id="IPR002213">
    <property type="entry name" value="UDP_glucos_trans"/>
</dbReference>
<dbReference type="CDD" id="cd03784">
    <property type="entry name" value="GT1_Gtf-like"/>
    <property type="match status" value="1"/>
</dbReference>
<dbReference type="PANTHER" id="PTHR48050">
    <property type="entry name" value="STEROL 3-BETA-GLUCOSYLTRANSFERASE"/>
    <property type="match status" value="1"/>
</dbReference>
<comment type="caution">
    <text evidence="2">The sequence shown here is derived from an EMBL/GenBank/DDBJ whole genome shotgun (WGS) entry which is preliminary data.</text>
</comment>
<dbReference type="EMBL" id="BAABGY010000006">
    <property type="protein sequence ID" value="GAA4325237.1"/>
    <property type="molecule type" value="Genomic_DNA"/>
</dbReference>
<proteinExistence type="predicted"/>
<dbReference type="InterPro" id="IPR010610">
    <property type="entry name" value="EryCIII-like_C"/>
</dbReference>
<dbReference type="InterPro" id="IPR050426">
    <property type="entry name" value="Glycosyltransferase_28"/>
</dbReference>
<accession>A0ABP8GIW1</accession>